<accession>A0A292Q3N1</accession>
<dbReference type="EMBL" id="LN890974">
    <property type="protein sequence ID" value="CUS13333.1"/>
    <property type="molecule type" value="Genomic_DNA"/>
</dbReference>
<dbReference type="Pfam" id="PF03644">
    <property type="entry name" value="Glyco_hydro_85"/>
    <property type="match status" value="1"/>
</dbReference>
<name>A0A292Q3N1_9PEZI</name>
<sequence>MPSTGDFVYISTMLELADWRPEDVKIQASKVSNTPLLHRPPPPPTSPLPTHPRTTTLPPPIPNLLSCHDYKGGYHPSESAQGQFPAPSGPIYTAAHLHVIDTFVYFSHSLVSIPPGPWINTLHRNGVRVLGTFIVEHDAGSAALSRLLDKGSEGEYMFATQLALIAETYGFDGWLMNIEASFPAEGFRPSELQAFLKELRSAVAELVPGGQVIWYDALTVLNQVHWQNGLTLLNAPFFGVTGGLFTNYRWREPQLEATRLMANYMGRVPDIYTGIDCFGRGSLGDGGFGVGKALSAIRKAGTSAALFAPGWTYEHFDGRNFDSVDRKFWVGDGGDIESNPVKPVSHFVSEKACGGSEFFFTNFNRGFGKGWWVDGIKVMNTPWVHIGAQSILPSKNPRNTDKLKWSFNDGTAYFGGTSLDISAAAGPVAGGVAFCPLYSTAITANESSIRVAYFLPERSPTEVLEGEVVGVYYTSNTAQTQTLLPLPQTPGAWKVITFATITADPNEKITELGIYYRHSPAVTALGFKVLTLGYLHISPIPILPERPSRITDVVSASEEEGGSTKLSWKAYKHDFSPAMEKLRSLPGCFSRKTGDFASFLVWRGGGLVGVSYCLEYDVPAGVAVGDWRVDGVMWGGGIVRGSGGR</sequence>
<evidence type="ECO:0000313" key="3">
    <source>
        <dbReference type="EMBL" id="CUS13333.1"/>
    </source>
</evidence>
<evidence type="ECO:0000256" key="1">
    <source>
        <dbReference type="SAM" id="MobiDB-lite"/>
    </source>
</evidence>
<keyword evidence="4" id="KW-1185">Reference proteome</keyword>
<dbReference type="InterPro" id="IPR032979">
    <property type="entry name" value="ENGase"/>
</dbReference>
<feature type="domain" description="Cytosolic endo-beta-N-acetylglucosaminidase TIM barrel" evidence="2">
    <location>
        <begin position="85"/>
        <end position="371"/>
    </location>
</feature>
<evidence type="ECO:0000313" key="4">
    <source>
        <dbReference type="Proteomes" id="UP001412239"/>
    </source>
</evidence>
<dbReference type="Gene3D" id="3.20.20.80">
    <property type="entry name" value="Glycosidases"/>
    <property type="match status" value="1"/>
</dbReference>
<proteinExistence type="predicted"/>
<dbReference type="Proteomes" id="UP001412239">
    <property type="component" value="Unassembled WGS sequence"/>
</dbReference>
<feature type="region of interest" description="Disordered" evidence="1">
    <location>
        <begin position="31"/>
        <end position="60"/>
    </location>
</feature>
<dbReference type="GO" id="GO:0005829">
    <property type="term" value="C:cytosol"/>
    <property type="evidence" value="ECO:0007669"/>
    <property type="project" value="UniProtKB-SubCell"/>
</dbReference>
<gene>
    <name evidence="3" type="ORF">GSTUAT00002572001</name>
</gene>
<organism evidence="3 4">
    <name type="scientific">Tuber aestivum</name>
    <name type="common">summer truffle</name>
    <dbReference type="NCBI Taxonomy" id="59557"/>
    <lineage>
        <taxon>Eukaryota</taxon>
        <taxon>Fungi</taxon>
        <taxon>Dikarya</taxon>
        <taxon>Ascomycota</taxon>
        <taxon>Pezizomycotina</taxon>
        <taxon>Pezizomycetes</taxon>
        <taxon>Pezizales</taxon>
        <taxon>Tuberaceae</taxon>
        <taxon>Tuber</taxon>
    </lineage>
</organism>
<dbReference type="InterPro" id="IPR005201">
    <property type="entry name" value="TIM_ENGase"/>
</dbReference>
<dbReference type="Gene3D" id="2.60.120.260">
    <property type="entry name" value="Galactose-binding domain-like"/>
    <property type="match status" value="1"/>
</dbReference>
<protein>
    <recommendedName>
        <fullName evidence="2">Cytosolic endo-beta-N-acetylglucosaminidase TIM barrel domain-containing protein</fullName>
    </recommendedName>
</protein>
<dbReference type="PANTHER" id="PTHR13246:SF1">
    <property type="entry name" value="CYTOSOLIC ENDO-BETA-N-ACETYLGLUCOSAMINIDASE"/>
    <property type="match status" value="1"/>
</dbReference>
<dbReference type="CDD" id="cd06547">
    <property type="entry name" value="GH85_ENGase"/>
    <property type="match status" value="1"/>
</dbReference>
<dbReference type="AlphaFoldDB" id="A0A292Q3N1"/>
<evidence type="ECO:0000259" key="2">
    <source>
        <dbReference type="Pfam" id="PF03644"/>
    </source>
</evidence>
<dbReference type="PANTHER" id="PTHR13246">
    <property type="entry name" value="ENDO BETA N-ACETYLGLUCOSAMINIDASE"/>
    <property type="match status" value="1"/>
</dbReference>
<reference evidence="3" key="1">
    <citation type="submission" date="2015-10" db="EMBL/GenBank/DDBJ databases">
        <authorList>
            <person name="Regsiter A."/>
            <person name="william w."/>
        </authorList>
    </citation>
    <scope>NUCLEOTIDE SEQUENCE</scope>
    <source>
        <strain evidence="3">Montdore</strain>
    </source>
</reference>
<dbReference type="GO" id="GO:0033925">
    <property type="term" value="F:mannosyl-glycoprotein endo-beta-N-acetylglucosaminidase activity"/>
    <property type="evidence" value="ECO:0007669"/>
    <property type="project" value="UniProtKB-EC"/>
</dbReference>
<feature type="compositionally biased region" description="Pro residues" evidence="1">
    <location>
        <begin position="38"/>
        <end position="50"/>
    </location>
</feature>